<dbReference type="PANTHER" id="PTHR41368:SF1">
    <property type="entry name" value="PROTEIN YGHO"/>
    <property type="match status" value="1"/>
</dbReference>
<sequence>MDLQGVVFVTTEAEKKEFLEFPYRHYADDPNWTPPLKIQQKELIDTRKNPFYKEAEIALFLAYHNGIPAGRIAAIHNHAYNRHNNDSAGFFGFFECIQNQFVADLLFRVVSDWLRERGCTKLLGPMSPGLLDEIGIQVDGFDKYPAIMMPHSKPWYDHLIKNAGLSKEMDLFSYKVTQDSVSHERMDRAVEIVRKRTPGLSIRKVNLKNFDQEVDTIHQIFNKAWSKNWGFYEISKDVLVHLAKDMKMIIDTDFAHVAEIDGSPVAFSIALPDYNQVFRKMDGTLFPTGFLKLLWHRRKINAIRTALMGVLPEYQGRGIDALLTRESIVNGMKRGFYSSEVGWLLETNTGILRVVERLGAQREKTYRLYGRSLV</sequence>
<evidence type="ECO:0000259" key="1">
    <source>
        <dbReference type="PROSITE" id="PS51186"/>
    </source>
</evidence>
<protein>
    <recommendedName>
        <fullName evidence="1">N-acetyltransferase domain-containing protein</fullName>
    </recommendedName>
</protein>
<feature type="domain" description="N-acetyltransferase" evidence="1">
    <location>
        <begin position="205"/>
        <end position="374"/>
    </location>
</feature>
<dbReference type="InterPro" id="IPR000182">
    <property type="entry name" value="GNAT_dom"/>
</dbReference>
<gene>
    <name evidence="2" type="ORF">NATSA_00320</name>
</gene>
<dbReference type="GO" id="GO:0016747">
    <property type="term" value="F:acyltransferase activity, transferring groups other than amino-acyl groups"/>
    <property type="evidence" value="ECO:0007669"/>
    <property type="project" value="InterPro"/>
</dbReference>
<dbReference type="InterPro" id="IPR016181">
    <property type="entry name" value="Acyl_CoA_acyltransferase"/>
</dbReference>
<dbReference type="Proteomes" id="UP000673975">
    <property type="component" value="Unassembled WGS sequence"/>
</dbReference>
<dbReference type="PROSITE" id="PS51186">
    <property type="entry name" value="GNAT"/>
    <property type="match status" value="1"/>
</dbReference>
<dbReference type="InterPro" id="IPR039968">
    <property type="entry name" value="BcerS-like"/>
</dbReference>
<dbReference type="Gene3D" id="3.40.630.30">
    <property type="match status" value="1"/>
</dbReference>
<dbReference type="SUPFAM" id="SSF55729">
    <property type="entry name" value="Acyl-CoA N-acyltransferases (Nat)"/>
    <property type="match status" value="1"/>
</dbReference>
<reference evidence="2" key="1">
    <citation type="submission" date="2021-02" db="EMBL/GenBank/DDBJ databases">
        <title>Natronogracilivirga saccharolytica gen. nov. sp. nov. a new anaerobic, haloalkiliphilic carbohydrate-fermenting bacterium from soda lake and proposing of Cyclonatronumiaceae fam. nov. in the phylum Balneolaeota.</title>
        <authorList>
            <person name="Zhilina T.N."/>
            <person name="Sorokin D.Y."/>
            <person name="Zavarzina D.G."/>
            <person name="Toshchakov S.V."/>
            <person name="Kublanov I.V."/>
        </authorList>
    </citation>
    <scope>NUCLEOTIDE SEQUENCE</scope>
    <source>
        <strain evidence="2">Z-1702</strain>
    </source>
</reference>
<evidence type="ECO:0000313" key="3">
    <source>
        <dbReference type="Proteomes" id="UP000673975"/>
    </source>
</evidence>
<keyword evidence="3" id="KW-1185">Reference proteome</keyword>
<accession>A0A8J7S6K3</accession>
<evidence type="ECO:0000313" key="2">
    <source>
        <dbReference type="EMBL" id="MBP3191096.1"/>
    </source>
</evidence>
<dbReference type="AlphaFoldDB" id="A0A8J7S6K3"/>
<organism evidence="2 3">
    <name type="scientific">Natronogracilivirga saccharolytica</name>
    <dbReference type="NCBI Taxonomy" id="2812953"/>
    <lineage>
        <taxon>Bacteria</taxon>
        <taxon>Pseudomonadati</taxon>
        <taxon>Balneolota</taxon>
        <taxon>Balneolia</taxon>
        <taxon>Balneolales</taxon>
        <taxon>Cyclonatronaceae</taxon>
        <taxon>Natronogracilivirga</taxon>
    </lineage>
</organism>
<name>A0A8J7S6K3_9BACT</name>
<proteinExistence type="predicted"/>
<comment type="caution">
    <text evidence="2">The sequence shown here is derived from an EMBL/GenBank/DDBJ whole genome shotgun (WGS) entry which is preliminary data.</text>
</comment>
<dbReference type="PANTHER" id="PTHR41368">
    <property type="entry name" value="PROTEIN YGHO"/>
    <property type="match status" value="1"/>
</dbReference>
<dbReference type="EMBL" id="JAFIDN010000001">
    <property type="protein sequence ID" value="MBP3191096.1"/>
    <property type="molecule type" value="Genomic_DNA"/>
</dbReference>